<dbReference type="Pfam" id="PF13193">
    <property type="entry name" value="AMP-binding_C"/>
    <property type="match status" value="1"/>
</dbReference>
<keyword evidence="4" id="KW-1185">Reference proteome</keyword>
<protein>
    <submittedName>
        <fullName evidence="3">Phenylacetyl-CoA ligase</fullName>
    </submittedName>
</protein>
<organism evidence="3 4">
    <name type="scientific">Mycena chlorophos</name>
    <name type="common">Agaric fungus</name>
    <name type="synonym">Agaricus chlorophos</name>
    <dbReference type="NCBI Taxonomy" id="658473"/>
    <lineage>
        <taxon>Eukaryota</taxon>
        <taxon>Fungi</taxon>
        <taxon>Dikarya</taxon>
        <taxon>Basidiomycota</taxon>
        <taxon>Agaricomycotina</taxon>
        <taxon>Agaricomycetes</taxon>
        <taxon>Agaricomycetidae</taxon>
        <taxon>Agaricales</taxon>
        <taxon>Marasmiineae</taxon>
        <taxon>Mycenaceae</taxon>
        <taxon>Mycena</taxon>
    </lineage>
</organism>
<feature type="domain" description="AMP-binding enzyme C-terminal" evidence="2">
    <location>
        <begin position="492"/>
        <end position="583"/>
    </location>
</feature>
<dbReference type="Gene3D" id="3.40.50.12780">
    <property type="entry name" value="N-terminal domain of ligase-like"/>
    <property type="match status" value="1"/>
</dbReference>
<evidence type="ECO:0000313" key="3">
    <source>
        <dbReference type="EMBL" id="GAT50573.1"/>
    </source>
</evidence>
<dbReference type="InterPro" id="IPR042099">
    <property type="entry name" value="ANL_N_sf"/>
</dbReference>
<dbReference type="InterPro" id="IPR000873">
    <property type="entry name" value="AMP-dep_synth/lig_dom"/>
</dbReference>
<sequence length="606" mass="66036">MADILPRPSAGILPHIPDDLTIPQFQLDPQFIDQWRPKPLGDGPWLIDDASGRKVSVPQLRERTQALANALSTHYSIGDGDVVLLFSRNHVGTPLHPRRVVLALTAALVDYPVAMWATHRLGGIVSPANPDFNASELEYQLSATNAKLLIVHPEAVQAALTAAKARGLAQDRILVFDVDHVKPPAPILVNVNSLIQKGSRMKNVPERILKPGEGKTKLALLSFSSGTTGRPKAVAIPHYAVIANTLQLSSHSRLLDDSTKWEDRRFRPGDVSIGVLPLYHIYGLVVNLHFMLYAGISVVIVPKFNFEGMLKSIVRYKITHLFIVPPQAVLLCKHPAMASYTGKLNSVRVIMTGAAPLTDELNTMLFALFPDAHIGQGYGMTETCTVVTMWPIDMKRGVSGSAGELIPGARIRILKPDGSLGTYNEVGELLVQAPSNALAYHGNAQATKETFLDGGWVRTGDEVRMAPDGMLWIVDRLKEIIKVRGFQVAPSELEGSLLDHPDVSDACVVGVPDEFSGEVPLAFVVLSADAAARLKKASASASTALEEIRASIIKHIKDNKIAYKHLAGGVEFVDIIPKTPSGKLLRRFMRDKAKELRKDRPVKAKL</sequence>
<accession>A0ABQ0LHL4</accession>
<dbReference type="CDD" id="cd05911">
    <property type="entry name" value="Firefly_Luc_like"/>
    <property type="match status" value="1"/>
</dbReference>
<dbReference type="PROSITE" id="PS00455">
    <property type="entry name" value="AMP_BINDING"/>
    <property type="match status" value="1"/>
</dbReference>
<dbReference type="Gene3D" id="3.30.300.30">
    <property type="match status" value="1"/>
</dbReference>
<gene>
    <name evidence="3" type="ORF">MCHLO_07797</name>
</gene>
<evidence type="ECO:0000259" key="2">
    <source>
        <dbReference type="Pfam" id="PF13193"/>
    </source>
</evidence>
<dbReference type="InterPro" id="IPR025110">
    <property type="entry name" value="AMP-bd_C"/>
</dbReference>
<feature type="domain" description="AMP-dependent synthetase/ligase" evidence="1">
    <location>
        <begin position="44"/>
        <end position="440"/>
    </location>
</feature>
<dbReference type="InterPro" id="IPR045851">
    <property type="entry name" value="AMP-bd_C_sf"/>
</dbReference>
<evidence type="ECO:0000313" key="4">
    <source>
        <dbReference type="Proteomes" id="UP000815677"/>
    </source>
</evidence>
<dbReference type="Proteomes" id="UP000815677">
    <property type="component" value="Unassembled WGS sequence"/>
</dbReference>
<dbReference type="GO" id="GO:0016874">
    <property type="term" value="F:ligase activity"/>
    <property type="evidence" value="ECO:0007669"/>
    <property type="project" value="UniProtKB-KW"/>
</dbReference>
<dbReference type="InterPro" id="IPR020845">
    <property type="entry name" value="AMP-binding_CS"/>
</dbReference>
<dbReference type="PANTHER" id="PTHR24096">
    <property type="entry name" value="LONG-CHAIN-FATTY-ACID--COA LIGASE"/>
    <property type="match status" value="1"/>
</dbReference>
<name>A0ABQ0LHL4_MYCCL</name>
<dbReference type="PANTHER" id="PTHR24096:SF422">
    <property type="entry name" value="BCDNA.GH02901"/>
    <property type="match status" value="1"/>
</dbReference>
<reference evidence="3" key="1">
    <citation type="submission" date="2014-09" db="EMBL/GenBank/DDBJ databases">
        <title>Genome sequence of the luminous mushroom Mycena chlorophos for searching fungal bioluminescence genes.</title>
        <authorList>
            <person name="Tanaka Y."/>
            <person name="Kasuga D."/>
            <person name="Oba Y."/>
            <person name="Hase S."/>
            <person name="Sato K."/>
            <person name="Oba Y."/>
            <person name="Sakakibara Y."/>
        </authorList>
    </citation>
    <scope>NUCLEOTIDE SEQUENCE</scope>
</reference>
<dbReference type="EMBL" id="DF846523">
    <property type="protein sequence ID" value="GAT50573.1"/>
    <property type="molecule type" value="Genomic_DNA"/>
</dbReference>
<proteinExistence type="predicted"/>
<evidence type="ECO:0000259" key="1">
    <source>
        <dbReference type="Pfam" id="PF00501"/>
    </source>
</evidence>
<dbReference type="SUPFAM" id="SSF56801">
    <property type="entry name" value="Acetyl-CoA synthetase-like"/>
    <property type="match status" value="1"/>
</dbReference>
<dbReference type="Pfam" id="PF00501">
    <property type="entry name" value="AMP-binding"/>
    <property type="match status" value="1"/>
</dbReference>
<keyword evidence="3" id="KW-0436">Ligase</keyword>